<organism evidence="2 3">
    <name type="scientific">Moelleriella libera RCEF 2490</name>
    <dbReference type="NCBI Taxonomy" id="1081109"/>
    <lineage>
        <taxon>Eukaryota</taxon>
        <taxon>Fungi</taxon>
        <taxon>Dikarya</taxon>
        <taxon>Ascomycota</taxon>
        <taxon>Pezizomycotina</taxon>
        <taxon>Sordariomycetes</taxon>
        <taxon>Hypocreomycetidae</taxon>
        <taxon>Hypocreales</taxon>
        <taxon>Clavicipitaceae</taxon>
        <taxon>Moelleriella</taxon>
    </lineage>
</organism>
<protein>
    <submittedName>
        <fullName evidence="2">Uncharacterized protein</fullName>
    </submittedName>
</protein>
<feature type="compositionally biased region" description="Low complexity" evidence="1">
    <location>
        <begin position="280"/>
        <end position="294"/>
    </location>
</feature>
<dbReference type="AlphaFoldDB" id="A0A167Y203"/>
<comment type="caution">
    <text evidence="2">The sequence shown here is derived from an EMBL/GenBank/DDBJ whole genome shotgun (WGS) entry which is preliminary data.</text>
</comment>
<feature type="compositionally biased region" description="Low complexity" evidence="1">
    <location>
        <begin position="200"/>
        <end position="210"/>
    </location>
</feature>
<keyword evidence="3" id="KW-1185">Reference proteome</keyword>
<feature type="compositionally biased region" description="Basic and acidic residues" evidence="1">
    <location>
        <begin position="249"/>
        <end position="259"/>
    </location>
</feature>
<feature type="region of interest" description="Disordered" evidence="1">
    <location>
        <begin position="487"/>
        <end position="571"/>
    </location>
</feature>
<feature type="compositionally biased region" description="Polar residues" evidence="1">
    <location>
        <begin position="295"/>
        <end position="307"/>
    </location>
</feature>
<accession>A0A167Y203</accession>
<feature type="compositionally biased region" description="Basic and acidic residues" evidence="1">
    <location>
        <begin position="435"/>
        <end position="457"/>
    </location>
</feature>
<feature type="region of interest" description="Disordered" evidence="1">
    <location>
        <begin position="191"/>
        <end position="468"/>
    </location>
</feature>
<sequence length="571" mass="61744">MSQVKSLRAMFENKASDSSPADRGRSPGISSSPTHARESGSSVPPRPLSKIRTNFVAIEKNGRMGLQHEGSGESSAPRQRSSLEVGLPGLKLSDEETIRDAPPDHTVTTSRKKLAIDSTRLSPEGLPIDSVMRVSDYEIAETGTASDIVLSLPCASDSIRADDRKVEKASFSGQSSSNRLIDHCQDGLTDARPQVESSAKKATAASPTWSRQNNRHLERSSATKASIQQNKLVAPNTRATRPGSQLHQIETKKKRDFVRPRPKLPTKPTHLPASLTAPTVSSVSKVQVSHKSISCQGETRQSQNGSLQFPKPHKASKRGIAVNTFRIPDPSLGPRAGKSHQASLTGEGPSNVEQKFLERMTRPTQASSSRRSDRSPLTPPKKTVKLPHNTQRGNHSNQKLSKSTSNPSLPSRRKPVVQPPGSGVRLSIPIVATATKDDSAGRHHDKDSSANEEKETTESQAQNGVSADLAVEQAVLLSHRQQEDMLKSNWTYDHPHASPLQSDVGTGGKSDAGVTIQESVGTSQGVANNRTHTTITAETHAEKQDRIATERENNEATKQPEEELDAKSQIT</sequence>
<feature type="region of interest" description="Disordered" evidence="1">
    <location>
        <begin position="1"/>
        <end position="125"/>
    </location>
</feature>
<feature type="compositionally biased region" description="Basic and acidic residues" evidence="1">
    <location>
        <begin position="92"/>
        <end position="103"/>
    </location>
</feature>
<evidence type="ECO:0000256" key="1">
    <source>
        <dbReference type="SAM" id="MobiDB-lite"/>
    </source>
</evidence>
<proteinExistence type="predicted"/>
<reference evidence="2 3" key="1">
    <citation type="journal article" date="2016" name="Genome Biol. Evol.">
        <title>Divergent and convergent evolution of fungal pathogenicity.</title>
        <authorList>
            <person name="Shang Y."/>
            <person name="Xiao G."/>
            <person name="Zheng P."/>
            <person name="Cen K."/>
            <person name="Zhan S."/>
            <person name="Wang C."/>
        </authorList>
    </citation>
    <scope>NUCLEOTIDE SEQUENCE [LARGE SCALE GENOMIC DNA]</scope>
    <source>
        <strain evidence="2 3">RCEF 2490</strain>
    </source>
</reference>
<feature type="compositionally biased region" description="Polar residues" evidence="1">
    <location>
        <begin position="516"/>
        <end position="530"/>
    </location>
</feature>
<dbReference type="STRING" id="1081109.A0A167Y203"/>
<feature type="compositionally biased region" description="Basic and acidic residues" evidence="1">
    <location>
        <begin position="539"/>
        <end position="561"/>
    </location>
</feature>
<feature type="compositionally biased region" description="Polar residues" evidence="1">
    <location>
        <begin position="222"/>
        <end position="248"/>
    </location>
</feature>
<dbReference type="Proteomes" id="UP000078544">
    <property type="component" value="Unassembled WGS sequence"/>
</dbReference>
<dbReference type="EMBL" id="AZGY01000020">
    <property type="protein sequence ID" value="KZZ90764.1"/>
    <property type="molecule type" value="Genomic_DNA"/>
</dbReference>
<evidence type="ECO:0000313" key="2">
    <source>
        <dbReference type="EMBL" id="KZZ90764.1"/>
    </source>
</evidence>
<feature type="compositionally biased region" description="Polar residues" evidence="1">
    <location>
        <begin position="388"/>
        <end position="409"/>
    </location>
</feature>
<evidence type="ECO:0000313" key="3">
    <source>
        <dbReference type="Proteomes" id="UP000078544"/>
    </source>
</evidence>
<feature type="compositionally biased region" description="Polar residues" evidence="1">
    <location>
        <begin position="72"/>
        <end position="82"/>
    </location>
</feature>
<name>A0A167Y203_9HYPO</name>
<gene>
    <name evidence="2" type="ORF">AAL_06990</name>
</gene>
<feature type="compositionally biased region" description="Polar residues" evidence="1">
    <location>
        <begin position="28"/>
        <end position="42"/>
    </location>
</feature>
<dbReference type="OrthoDB" id="3600083at2759"/>